<evidence type="ECO:0000313" key="2">
    <source>
        <dbReference type="Proteomes" id="UP000054560"/>
    </source>
</evidence>
<sequence>MGVLFPCTGHHTLCTMDYPGDDDCADITFELQSVRADETERQKINEFLSGK</sequence>
<accession>A0A0L0EYG3</accession>
<proteinExistence type="predicted"/>
<dbReference type="Proteomes" id="UP000054560">
    <property type="component" value="Unassembled WGS sequence"/>
</dbReference>
<protein>
    <submittedName>
        <fullName evidence="1">Uncharacterized protein</fullName>
    </submittedName>
</protein>
<keyword evidence="2" id="KW-1185">Reference proteome</keyword>
<reference evidence="1 2" key="1">
    <citation type="submission" date="2011-02" db="EMBL/GenBank/DDBJ databases">
        <title>The Genome Sequence of Sphaeroforma arctica JP610.</title>
        <authorList>
            <consortium name="The Broad Institute Genome Sequencing Platform"/>
            <person name="Russ C."/>
            <person name="Cuomo C."/>
            <person name="Young S.K."/>
            <person name="Zeng Q."/>
            <person name="Gargeya S."/>
            <person name="Alvarado L."/>
            <person name="Berlin A."/>
            <person name="Chapman S.B."/>
            <person name="Chen Z."/>
            <person name="Freedman E."/>
            <person name="Gellesch M."/>
            <person name="Goldberg J."/>
            <person name="Griggs A."/>
            <person name="Gujja S."/>
            <person name="Heilman E."/>
            <person name="Heiman D."/>
            <person name="Howarth C."/>
            <person name="Mehta T."/>
            <person name="Neiman D."/>
            <person name="Pearson M."/>
            <person name="Roberts A."/>
            <person name="Saif S."/>
            <person name="Shea T."/>
            <person name="Shenoy N."/>
            <person name="Sisk P."/>
            <person name="Stolte C."/>
            <person name="Sykes S."/>
            <person name="White J."/>
            <person name="Yandava C."/>
            <person name="Burger G."/>
            <person name="Gray M.W."/>
            <person name="Holland P.W.H."/>
            <person name="King N."/>
            <person name="Lang F.B.F."/>
            <person name="Roger A.J."/>
            <person name="Ruiz-Trillo I."/>
            <person name="Haas B."/>
            <person name="Nusbaum C."/>
            <person name="Birren B."/>
        </authorList>
    </citation>
    <scope>NUCLEOTIDE SEQUENCE [LARGE SCALE GENOMIC DNA]</scope>
    <source>
        <strain evidence="1 2">JP610</strain>
    </source>
</reference>
<dbReference type="AlphaFoldDB" id="A0A0L0EYG3"/>
<evidence type="ECO:0000313" key="1">
    <source>
        <dbReference type="EMBL" id="KNC69429.1"/>
    </source>
</evidence>
<name>A0A0L0EYG3_9EUKA</name>
<dbReference type="RefSeq" id="XP_014143331.1">
    <property type="nucleotide sequence ID" value="XM_014287856.1"/>
</dbReference>
<feature type="non-terminal residue" evidence="1">
    <location>
        <position position="51"/>
    </location>
</feature>
<organism evidence="1 2">
    <name type="scientific">Sphaeroforma arctica JP610</name>
    <dbReference type="NCBI Taxonomy" id="667725"/>
    <lineage>
        <taxon>Eukaryota</taxon>
        <taxon>Ichthyosporea</taxon>
        <taxon>Ichthyophonida</taxon>
        <taxon>Sphaeroforma</taxon>
    </lineage>
</organism>
<gene>
    <name evidence="1" type="ORF">SARC_18062</name>
</gene>
<dbReference type="GeneID" id="25918566"/>
<dbReference type="EMBL" id="KQ255080">
    <property type="protein sequence ID" value="KNC69429.1"/>
    <property type="molecule type" value="Genomic_DNA"/>
</dbReference>